<dbReference type="PROSITE" id="PS00714">
    <property type="entry name" value="NA_DICARBOXYL_SYMP_2"/>
    <property type="match status" value="1"/>
</dbReference>
<keyword evidence="4 9" id="KW-0812">Transmembrane</keyword>
<proteinExistence type="inferred from homology"/>
<dbReference type="GO" id="GO:0015175">
    <property type="term" value="F:neutral L-amino acid transmembrane transporter activity"/>
    <property type="evidence" value="ECO:0007669"/>
    <property type="project" value="TreeGrafter"/>
</dbReference>
<dbReference type="InterPro" id="IPR036458">
    <property type="entry name" value="Na:dicarbo_symporter_sf"/>
</dbReference>
<evidence type="ECO:0000256" key="5">
    <source>
        <dbReference type="ARBA" id="ARBA00022847"/>
    </source>
</evidence>
<dbReference type="GO" id="GO:0015501">
    <property type="term" value="F:glutamate:sodium symporter activity"/>
    <property type="evidence" value="ECO:0007669"/>
    <property type="project" value="TreeGrafter"/>
</dbReference>
<evidence type="ECO:0000256" key="7">
    <source>
        <dbReference type="ARBA" id="ARBA00023136"/>
    </source>
</evidence>
<dbReference type="Pfam" id="PF00375">
    <property type="entry name" value="SDF"/>
    <property type="match status" value="1"/>
</dbReference>
<keyword evidence="6 9" id="KW-1133">Transmembrane helix</keyword>
<evidence type="ECO:0000313" key="10">
    <source>
        <dbReference type="EMBL" id="CAD2179057.1"/>
    </source>
</evidence>
<dbReference type="InterPro" id="IPR050746">
    <property type="entry name" value="DAACS"/>
</dbReference>
<dbReference type="Proteomes" id="UP000580250">
    <property type="component" value="Unassembled WGS sequence"/>
</dbReference>
<keyword evidence="8" id="KW-0325">Glycoprotein</keyword>
<name>A0A6V7VVQ5_MELEN</name>
<feature type="transmembrane region" description="Helical" evidence="9">
    <location>
        <begin position="184"/>
        <end position="203"/>
    </location>
</feature>
<feature type="transmembrane region" description="Helical" evidence="9">
    <location>
        <begin position="67"/>
        <end position="88"/>
    </location>
</feature>
<keyword evidence="5 9" id="KW-0769">Symport</keyword>
<evidence type="ECO:0000256" key="6">
    <source>
        <dbReference type="ARBA" id="ARBA00022989"/>
    </source>
</evidence>
<feature type="transmembrane region" description="Helical" evidence="9">
    <location>
        <begin position="257"/>
        <end position="283"/>
    </location>
</feature>
<comment type="caution">
    <text evidence="10">The sequence shown here is derived from an EMBL/GenBank/DDBJ whole genome shotgun (WGS) entry which is preliminary data.</text>
</comment>
<sequence>MTLPRKSSNSSSLSSNSKAKWLRQNALLTLTIGAVFIGVLVGCVGRLGEPSANTARFVGFPGELLMRMLKCVILPLISSSLITGLAQLDVRQSGRMGALAILYYLATTGIAVTTGIILVIAIHPGNPAHYPGQQKYQKSANYKNIFPDNLIQATMQQTQTKIERINGSDGILIEKYKLGHTDGMNILGLIVFCIAFGIVLSQLGPRGRPMVDFFAILDLVSMRLVSLIMWYSPIGISSLIASKILSVENLTDTANSLAMYCLTVIIGLSIHSLISLPLLYLFLTGKNPFVFAKGLLQAMAIAFGTASSAATLPATFRCLEQNLGIDKRVTRFVLPVGATINMDGTALYEAVATIFIAQMNGMELGLARIVVVR</sequence>
<dbReference type="GO" id="GO:0005886">
    <property type="term" value="C:plasma membrane"/>
    <property type="evidence" value="ECO:0007669"/>
    <property type="project" value="TreeGrafter"/>
</dbReference>
<evidence type="ECO:0000256" key="3">
    <source>
        <dbReference type="ARBA" id="ARBA00022448"/>
    </source>
</evidence>
<dbReference type="GO" id="GO:0005313">
    <property type="term" value="F:L-glutamate transmembrane transporter activity"/>
    <property type="evidence" value="ECO:0007669"/>
    <property type="project" value="TreeGrafter"/>
</dbReference>
<dbReference type="OrthoDB" id="5877963at2759"/>
<dbReference type="PRINTS" id="PR00173">
    <property type="entry name" value="EDTRNSPORT"/>
</dbReference>
<feature type="transmembrane region" description="Helical" evidence="9">
    <location>
        <begin position="100"/>
        <end position="122"/>
    </location>
</feature>
<dbReference type="SUPFAM" id="SSF118215">
    <property type="entry name" value="Proton glutamate symport protein"/>
    <property type="match status" value="1"/>
</dbReference>
<accession>A0A6V7VVQ5</accession>
<reference evidence="10 11" key="1">
    <citation type="submission" date="2020-08" db="EMBL/GenBank/DDBJ databases">
        <authorList>
            <person name="Koutsovoulos G."/>
            <person name="Danchin GJ E."/>
        </authorList>
    </citation>
    <scope>NUCLEOTIDE SEQUENCE [LARGE SCALE GENOMIC DNA]</scope>
</reference>
<dbReference type="InterPro" id="IPR001991">
    <property type="entry name" value="Na-dicarboxylate_symporter"/>
</dbReference>
<dbReference type="AlphaFoldDB" id="A0A6V7VVQ5"/>
<dbReference type="InterPro" id="IPR018107">
    <property type="entry name" value="Na-dicarboxylate_symporter_CS"/>
</dbReference>
<organism evidence="10 11">
    <name type="scientific">Meloidogyne enterolobii</name>
    <name type="common">Root-knot nematode worm</name>
    <name type="synonym">Meloidogyne mayaguensis</name>
    <dbReference type="NCBI Taxonomy" id="390850"/>
    <lineage>
        <taxon>Eukaryota</taxon>
        <taxon>Metazoa</taxon>
        <taxon>Ecdysozoa</taxon>
        <taxon>Nematoda</taxon>
        <taxon>Chromadorea</taxon>
        <taxon>Rhabditida</taxon>
        <taxon>Tylenchina</taxon>
        <taxon>Tylenchomorpha</taxon>
        <taxon>Tylenchoidea</taxon>
        <taxon>Meloidogynidae</taxon>
        <taxon>Meloidogyninae</taxon>
        <taxon>Meloidogyne</taxon>
    </lineage>
</organism>
<evidence type="ECO:0000256" key="8">
    <source>
        <dbReference type="ARBA" id="ARBA00023180"/>
    </source>
</evidence>
<dbReference type="PANTHER" id="PTHR11958">
    <property type="entry name" value="SODIUM/DICARBOXYLATE SYMPORTER-RELATED"/>
    <property type="match status" value="1"/>
</dbReference>
<gene>
    <name evidence="10" type="ORF">MENT_LOCUS31043</name>
</gene>
<evidence type="ECO:0000256" key="1">
    <source>
        <dbReference type="ARBA" id="ARBA00004141"/>
    </source>
</evidence>
<evidence type="ECO:0000256" key="2">
    <source>
        <dbReference type="ARBA" id="ARBA00006148"/>
    </source>
</evidence>
<evidence type="ECO:0000256" key="9">
    <source>
        <dbReference type="RuleBase" id="RU361216"/>
    </source>
</evidence>
<dbReference type="PANTHER" id="PTHR11958:SF99">
    <property type="entry name" value="SODIUM-DEPENDENT EXCITATORY AMINO ACID TRANSPORTER GLT-6-RELATED"/>
    <property type="match status" value="1"/>
</dbReference>
<feature type="transmembrane region" description="Helical" evidence="9">
    <location>
        <begin position="295"/>
        <end position="316"/>
    </location>
</feature>
<evidence type="ECO:0000313" key="11">
    <source>
        <dbReference type="Proteomes" id="UP000580250"/>
    </source>
</evidence>
<keyword evidence="7 9" id="KW-0472">Membrane</keyword>
<comment type="subcellular location">
    <subcellularLocation>
        <location evidence="1 9">Membrane</location>
        <topology evidence="1 9">Multi-pass membrane protein</topology>
    </subcellularLocation>
</comment>
<feature type="transmembrane region" description="Helical" evidence="9">
    <location>
        <begin position="224"/>
        <end position="245"/>
    </location>
</feature>
<feature type="transmembrane region" description="Helical" evidence="9">
    <location>
        <begin position="26"/>
        <end position="47"/>
    </location>
</feature>
<comment type="similarity">
    <text evidence="2 9">Belongs to the dicarboxylate/amino acid:cation symporter (DAACS) (TC 2.A.23) family.</text>
</comment>
<evidence type="ECO:0000256" key="4">
    <source>
        <dbReference type="ARBA" id="ARBA00022692"/>
    </source>
</evidence>
<dbReference type="EMBL" id="CAJEWN010000335">
    <property type="protein sequence ID" value="CAD2179057.1"/>
    <property type="molecule type" value="Genomic_DNA"/>
</dbReference>
<dbReference type="Gene3D" id="1.10.3860.10">
    <property type="entry name" value="Sodium:dicarboxylate symporter"/>
    <property type="match status" value="1"/>
</dbReference>
<protein>
    <recommendedName>
        <fullName evidence="9">Amino acid transporter</fullName>
    </recommendedName>
</protein>
<keyword evidence="3 9" id="KW-0813">Transport</keyword>